<dbReference type="AlphaFoldDB" id="A0A6S6UBN9"/>
<evidence type="ECO:0000313" key="1">
    <source>
        <dbReference type="EMBL" id="CAA6825076.1"/>
    </source>
</evidence>
<organism evidence="1">
    <name type="scientific">uncultured Sulfurovum sp</name>
    <dbReference type="NCBI Taxonomy" id="269237"/>
    <lineage>
        <taxon>Bacteria</taxon>
        <taxon>Pseudomonadati</taxon>
        <taxon>Campylobacterota</taxon>
        <taxon>Epsilonproteobacteria</taxon>
        <taxon>Campylobacterales</taxon>
        <taxon>Sulfurovaceae</taxon>
        <taxon>Sulfurovum</taxon>
        <taxon>environmental samples</taxon>
    </lineage>
</organism>
<protein>
    <submittedName>
        <fullName evidence="1">CRISPR-associated protein, Csh1 family</fullName>
    </submittedName>
</protein>
<proteinExistence type="predicted"/>
<reference evidence="1" key="1">
    <citation type="submission" date="2020-01" db="EMBL/GenBank/DDBJ databases">
        <authorList>
            <person name="Meier V. D."/>
            <person name="Meier V D."/>
        </authorList>
    </citation>
    <scope>NUCLEOTIDE SEQUENCE</scope>
    <source>
        <strain evidence="1">HLG_WM_MAG_05</strain>
    </source>
</reference>
<dbReference type="EMBL" id="CACVAU010000079">
    <property type="protein sequence ID" value="CAA6825076.1"/>
    <property type="molecule type" value="Genomic_DNA"/>
</dbReference>
<accession>A0A6S6UBN9</accession>
<sequence>MVYDILEVFKEEYHKSGDKLILGKYELKEGIYIKVGNDSSFKAFMVKRKNRELIFTDIEGGLNSSAYEWLKPRDYYSEWLNANKAFFDKKIHNINYLSLFVKIESFISDDAKKRLNPNAIKEQYKSLCNYEKFKKPKEKEILKTFQEQLSDRERRKDIIKKYRWIENNIDSVVVLAKEHEVKNYIKIFFDEPIERYQEESEIYYAIKIFNDISFSQKIEDKVYGLSDSNMGLNSKKPYLEQKTRKEKAPFFIKKEDALLAKQFFDWLRFQNFMDKSPLGSDFFINRDFRDKALIIDFDHVPLKIDRLKGPIVIKNHLLIKKGKVLIEDERIVYLNILEDKVDEVLYNRQLKNNYYGEVYKKLDNKFAGFIYSTRDAMVDYFKKYDDRAFYQVIEKYTTHLAIEHLVRSRFLLAGLSLNIKFSLRKKGEDTMNIKEMQEKMIDRIEDADYTELSVEEFFYIAGQMARYLTTQSEAYQKNGDMLEAYLRANSASKLKRVIESEYFKYKHKISLGYVKFNNAMSLIMSYEGNEKLSLSKNMDSFLVGALSENVFYMKREG</sequence>
<name>A0A6S6UBN9_9BACT</name>
<gene>
    <name evidence="1" type="ORF">HELGO_WM7012</name>
</gene>